<dbReference type="PANTHER" id="PTHR33676:SF15">
    <property type="entry name" value="OS02G0674233 PROTEIN"/>
    <property type="match status" value="1"/>
</dbReference>
<feature type="compositionally biased region" description="Polar residues" evidence="1">
    <location>
        <begin position="1"/>
        <end position="15"/>
    </location>
</feature>
<protein>
    <submittedName>
        <fullName evidence="2">Uncharacterized protein</fullName>
    </submittedName>
</protein>
<evidence type="ECO:0000313" key="2">
    <source>
        <dbReference type="EMBL" id="KAK1399551.1"/>
    </source>
</evidence>
<accession>A0AAD8JBF5</accession>
<sequence length="136" mass="15670">MGNGDLSSSATSKFRSNINNNNTSNNKVWTNERHVDYLNSMEASFVRSMLNSLPMNRVDVPDISDSTLDHRSTPRARRHSTSDILESARIKTDKRTRRSPYRPYKTPTQDQVVPQYEGRRANETTNEEKDQQQPLN</sequence>
<dbReference type="PANTHER" id="PTHR33676">
    <property type="entry name" value="COLD REGULATED PROTEIN 27"/>
    <property type="match status" value="1"/>
</dbReference>
<evidence type="ECO:0000256" key="1">
    <source>
        <dbReference type="SAM" id="MobiDB-lite"/>
    </source>
</evidence>
<dbReference type="AlphaFoldDB" id="A0AAD8JBF5"/>
<proteinExistence type="predicted"/>
<reference evidence="2" key="2">
    <citation type="submission" date="2023-05" db="EMBL/GenBank/DDBJ databases">
        <authorList>
            <person name="Schelkunov M.I."/>
        </authorList>
    </citation>
    <scope>NUCLEOTIDE SEQUENCE</scope>
    <source>
        <strain evidence="2">Hsosn_3</strain>
        <tissue evidence="2">Leaf</tissue>
    </source>
</reference>
<feature type="region of interest" description="Disordered" evidence="1">
    <location>
        <begin position="55"/>
        <end position="136"/>
    </location>
</feature>
<evidence type="ECO:0000313" key="3">
    <source>
        <dbReference type="Proteomes" id="UP001237642"/>
    </source>
</evidence>
<comment type="caution">
    <text evidence="2">The sequence shown here is derived from an EMBL/GenBank/DDBJ whole genome shotgun (WGS) entry which is preliminary data.</text>
</comment>
<dbReference type="GO" id="GO:0042752">
    <property type="term" value="P:regulation of circadian rhythm"/>
    <property type="evidence" value="ECO:0007669"/>
    <property type="project" value="InterPro"/>
</dbReference>
<feature type="compositionally biased region" description="Low complexity" evidence="1">
    <location>
        <begin position="16"/>
        <end position="26"/>
    </location>
</feature>
<reference evidence="2" key="1">
    <citation type="submission" date="2023-02" db="EMBL/GenBank/DDBJ databases">
        <title>Genome of toxic invasive species Heracleum sosnowskyi carries increased number of genes despite the absence of recent whole-genome duplications.</title>
        <authorList>
            <person name="Schelkunov M."/>
            <person name="Shtratnikova V."/>
            <person name="Makarenko M."/>
            <person name="Klepikova A."/>
            <person name="Omelchenko D."/>
            <person name="Novikova G."/>
            <person name="Obukhova E."/>
            <person name="Bogdanov V."/>
            <person name="Penin A."/>
            <person name="Logacheva M."/>
        </authorList>
    </citation>
    <scope>NUCLEOTIDE SEQUENCE</scope>
    <source>
        <strain evidence="2">Hsosn_3</strain>
        <tissue evidence="2">Leaf</tissue>
    </source>
</reference>
<name>A0AAD8JBF5_9APIA</name>
<feature type="region of interest" description="Disordered" evidence="1">
    <location>
        <begin position="1"/>
        <end position="27"/>
    </location>
</feature>
<dbReference type="EMBL" id="JAUIZM010000002">
    <property type="protein sequence ID" value="KAK1399551.1"/>
    <property type="molecule type" value="Genomic_DNA"/>
</dbReference>
<dbReference type="GO" id="GO:0009409">
    <property type="term" value="P:response to cold"/>
    <property type="evidence" value="ECO:0007669"/>
    <property type="project" value="InterPro"/>
</dbReference>
<keyword evidence="3" id="KW-1185">Reference proteome</keyword>
<organism evidence="2 3">
    <name type="scientific">Heracleum sosnowskyi</name>
    <dbReference type="NCBI Taxonomy" id="360622"/>
    <lineage>
        <taxon>Eukaryota</taxon>
        <taxon>Viridiplantae</taxon>
        <taxon>Streptophyta</taxon>
        <taxon>Embryophyta</taxon>
        <taxon>Tracheophyta</taxon>
        <taxon>Spermatophyta</taxon>
        <taxon>Magnoliopsida</taxon>
        <taxon>eudicotyledons</taxon>
        <taxon>Gunneridae</taxon>
        <taxon>Pentapetalae</taxon>
        <taxon>asterids</taxon>
        <taxon>campanulids</taxon>
        <taxon>Apiales</taxon>
        <taxon>Apiaceae</taxon>
        <taxon>Apioideae</taxon>
        <taxon>apioid superclade</taxon>
        <taxon>Tordylieae</taxon>
        <taxon>Tordyliinae</taxon>
        <taxon>Heracleum</taxon>
    </lineage>
</organism>
<feature type="compositionally biased region" description="Basic and acidic residues" evidence="1">
    <location>
        <begin position="117"/>
        <end position="136"/>
    </location>
</feature>
<dbReference type="Proteomes" id="UP001237642">
    <property type="component" value="Unassembled WGS sequence"/>
</dbReference>
<dbReference type="InterPro" id="IPR044678">
    <property type="entry name" value="COR27/28"/>
</dbReference>
<gene>
    <name evidence="2" type="ORF">POM88_009414</name>
</gene>